<keyword evidence="2" id="KW-1185">Reference proteome</keyword>
<evidence type="ECO:0000313" key="2">
    <source>
        <dbReference type="Proteomes" id="UP000556843"/>
    </source>
</evidence>
<evidence type="ECO:0000313" key="1">
    <source>
        <dbReference type="EMBL" id="NUV78208.1"/>
    </source>
</evidence>
<dbReference type="EMBL" id="JAANNW010000050">
    <property type="protein sequence ID" value="NUV78208.1"/>
    <property type="molecule type" value="Genomic_DNA"/>
</dbReference>
<organism evidence="1 2">
    <name type="scientific">Streptomyces fungicidicus</name>
    <dbReference type="NCBI Taxonomy" id="68203"/>
    <lineage>
        <taxon>Bacteria</taxon>
        <taxon>Bacillati</taxon>
        <taxon>Actinomycetota</taxon>
        <taxon>Actinomycetes</taxon>
        <taxon>Kitasatosporales</taxon>
        <taxon>Streptomycetaceae</taxon>
        <taxon>Streptomyces</taxon>
    </lineage>
</organism>
<protein>
    <submittedName>
        <fullName evidence="1">Uncharacterized protein</fullName>
    </submittedName>
</protein>
<dbReference type="Proteomes" id="UP000556843">
    <property type="component" value="Unassembled WGS sequence"/>
</dbReference>
<name>A0ACC7Y8A1_9ACTN</name>
<sequence length="57" mass="6315">MDGTLLHLPDEEVLTWRYPKRVGESMEFGCPLLRLVVLVECGTRAVIAAAFGPERDG</sequence>
<proteinExistence type="predicted"/>
<comment type="caution">
    <text evidence="1">The sequence shown here is derived from an EMBL/GenBank/DDBJ whole genome shotgun (WGS) entry which is preliminary data.</text>
</comment>
<gene>
    <name evidence="1" type="ORF">G6W56_29845</name>
</gene>
<reference evidence="1" key="1">
    <citation type="submission" date="2020-03" db="EMBL/GenBank/DDBJ databases">
        <title>Complete genome sequence of sixteen Streptomyces strains facilitates identification of candidate genes involved in plant growth-promotion in grain legumes and cereals.</title>
        <authorList>
            <person name="Gopalakrishnan S."/>
            <person name="Thakur V."/>
            <person name="Saxena R."/>
            <person name="Vadlamudi S."/>
            <person name="Purohit S."/>
            <person name="Kumar V."/>
            <person name="Rathore A."/>
            <person name="Chitikineni A."/>
            <person name="Varshney R.K."/>
        </authorList>
    </citation>
    <scope>NUCLEOTIDE SEQUENCE</scope>
    <source>
        <strain evidence="1">CAI-93</strain>
    </source>
</reference>
<accession>A0ACC7Y8A1</accession>